<comment type="caution">
    <text evidence="2">The sequence shown here is derived from an EMBL/GenBank/DDBJ whole genome shotgun (WGS) entry which is preliminary data.</text>
</comment>
<evidence type="ECO:0000313" key="3">
    <source>
        <dbReference type="Proteomes" id="UP000710385"/>
    </source>
</evidence>
<dbReference type="AlphaFoldDB" id="A0A928Y4Q4"/>
<organism evidence="2 3">
    <name type="scientific">candidate division WWE3 bacterium</name>
    <dbReference type="NCBI Taxonomy" id="2053526"/>
    <lineage>
        <taxon>Bacteria</taxon>
        <taxon>Katanobacteria</taxon>
    </lineage>
</organism>
<evidence type="ECO:0000313" key="2">
    <source>
        <dbReference type="EMBL" id="MBE7525070.1"/>
    </source>
</evidence>
<evidence type="ECO:0000256" key="1">
    <source>
        <dbReference type="SAM" id="Phobius"/>
    </source>
</evidence>
<dbReference type="Proteomes" id="UP000710385">
    <property type="component" value="Unassembled WGS sequence"/>
</dbReference>
<keyword evidence="1" id="KW-1133">Transmembrane helix</keyword>
<proteinExistence type="predicted"/>
<keyword evidence="1" id="KW-0472">Membrane</keyword>
<protein>
    <submittedName>
        <fullName evidence="2">Uncharacterized protein</fullName>
    </submittedName>
</protein>
<reference evidence="2" key="1">
    <citation type="submission" date="2020-05" db="EMBL/GenBank/DDBJ databases">
        <title>High-Quality Genomes of Partial-Nitritation/Anammox System by Hierarchical Clustering Based Hybrid Assembly.</title>
        <authorList>
            <person name="Liu L."/>
            <person name="Wang Y."/>
            <person name="Che Y."/>
            <person name="Chen Y."/>
            <person name="Xia Y."/>
            <person name="Luo R."/>
            <person name="Cheng S.H."/>
            <person name="Zheng C."/>
            <person name="Zhang T."/>
        </authorList>
    </citation>
    <scope>NUCLEOTIDE SEQUENCE</scope>
    <source>
        <strain evidence="2">H1_PAT1</strain>
    </source>
</reference>
<gene>
    <name evidence="2" type="ORF">HS096_01575</name>
</gene>
<name>A0A928Y4Q4_UNCKA</name>
<accession>A0A928Y4Q4</accession>
<feature type="transmembrane region" description="Helical" evidence="1">
    <location>
        <begin position="21"/>
        <end position="41"/>
    </location>
</feature>
<dbReference type="EMBL" id="JABTTY010000001">
    <property type="protein sequence ID" value="MBE7525070.1"/>
    <property type="molecule type" value="Genomic_DNA"/>
</dbReference>
<feature type="transmembrane region" description="Helical" evidence="1">
    <location>
        <begin position="47"/>
        <end position="66"/>
    </location>
</feature>
<keyword evidence="1" id="KW-0812">Transmembrane</keyword>
<sequence length="160" mass="17731">MAQQTKQKSCVVVAHARLISLNGGIVLAVCIVLSSLTAALFLTERFAVSQAILFVILMIGAWIYLIDGASEKLSLQDHSLVRSSRLGRELRIKLVDVSSLVLRHEGLNPSLGIESLTIVFRDGHEERIPLGPCWRRRDLESFLSSVEEAMGYEDVVESVR</sequence>